<reference evidence="2 3" key="1">
    <citation type="submission" date="2024-04" db="EMBL/GenBank/DDBJ databases">
        <title>Tritrichomonas musculus Genome.</title>
        <authorList>
            <person name="Alves-Ferreira E."/>
            <person name="Grigg M."/>
            <person name="Lorenzi H."/>
            <person name="Galac M."/>
        </authorList>
    </citation>
    <scope>NUCLEOTIDE SEQUENCE [LARGE SCALE GENOMIC DNA]</scope>
    <source>
        <strain evidence="2 3">EAF2021</strain>
    </source>
</reference>
<evidence type="ECO:0000313" key="3">
    <source>
        <dbReference type="Proteomes" id="UP001470230"/>
    </source>
</evidence>
<dbReference type="Proteomes" id="UP001470230">
    <property type="component" value="Unassembled WGS sequence"/>
</dbReference>
<dbReference type="SMART" id="SM01252">
    <property type="entry name" value="KilA-N"/>
    <property type="match status" value="1"/>
</dbReference>
<keyword evidence="3" id="KW-1185">Reference proteome</keyword>
<dbReference type="InterPro" id="IPR018004">
    <property type="entry name" value="KilA/APSES_HTH"/>
</dbReference>
<evidence type="ECO:0000313" key="2">
    <source>
        <dbReference type="EMBL" id="KAK8899482.1"/>
    </source>
</evidence>
<comment type="caution">
    <text evidence="2">The sequence shown here is derived from an EMBL/GenBank/DDBJ whole genome shotgun (WGS) entry which is preliminary data.</text>
</comment>
<organism evidence="2 3">
    <name type="scientific">Tritrichomonas musculus</name>
    <dbReference type="NCBI Taxonomy" id="1915356"/>
    <lineage>
        <taxon>Eukaryota</taxon>
        <taxon>Metamonada</taxon>
        <taxon>Parabasalia</taxon>
        <taxon>Tritrichomonadida</taxon>
        <taxon>Tritrichomonadidae</taxon>
        <taxon>Tritrichomonas</taxon>
    </lineage>
</organism>
<dbReference type="PROSITE" id="PS51301">
    <property type="entry name" value="KILA_N"/>
    <property type="match status" value="1"/>
</dbReference>
<sequence>MNNSKPSTKTITTASGETFTYGTYNGISVLVHDKDGFINATAMYNQFNKRFYKLKENKSWNEYFDAFLKEFYASPNSEGQQKQPIYELNNGFSIKENELRGTYVDPRLINYIAFWASPTYAISVGKIMDSINDKVHDVLEKNHLQDTVENSKPIFKEVAKRITLKIDVDLVNGQCWGFRDDVHRLDQYEQDDLKSDIDKYNSIKQQLNANPNDTTLKKQLNESKAKLESDWKWFIPTYYPEFQY</sequence>
<dbReference type="PANTHER" id="PTHR48135:SF1">
    <property type="entry name" value="KILA-N DOMAIN-CONTAINING PROTEIN"/>
    <property type="match status" value="1"/>
</dbReference>
<name>A0ABR2L810_9EUKA</name>
<gene>
    <name evidence="2" type="ORF">M9Y10_001798</name>
</gene>
<accession>A0ABR2L810</accession>
<dbReference type="Pfam" id="PF04383">
    <property type="entry name" value="KilA-N"/>
    <property type="match status" value="1"/>
</dbReference>
<proteinExistence type="predicted"/>
<dbReference type="PANTHER" id="PTHR48135">
    <property type="match status" value="1"/>
</dbReference>
<protein>
    <recommendedName>
        <fullName evidence="1">KilA-N domain-containing protein</fullName>
    </recommendedName>
</protein>
<evidence type="ECO:0000259" key="1">
    <source>
        <dbReference type="PROSITE" id="PS51301"/>
    </source>
</evidence>
<feature type="domain" description="KilA-N" evidence="1">
    <location>
        <begin position="18"/>
        <end position="131"/>
    </location>
</feature>
<dbReference type="EMBL" id="JAPFFF010000001">
    <property type="protein sequence ID" value="KAK8899482.1"/>
    <property type="molecule type" value="Genomic_DNA"/>
</dbReference>
<dbReference type="InterPro" id="IPR017880">
    <property type="entry name" value="KilA_N"/>
</dbReference>